<gene>
    <name evidence="6" type="ordered locus">MODMU_1476</name>
</gene>
<dbReference type="Pfam" id="PF13426">
    <property type="entry name" value="PAS_9"/>
    <property type="match status" value="1"/>
</dbReference>
<dbReference type="SMART" id="SM00052">
    <property type="entry name" value="EAL"/>
    <property type="match status" value="1"/>
</dbReference>
<dbReference type="eggNOG" id="COG2202">
    <property type="taxonomic scope" value="Bacteria"/>
</dbReference>
<dbReference type="PANTHER" id="PTHR44757">
    <property type="entry name" value="DIGUANYLATE CYCLASE DGCP"/>
    <property type="match status" value="1"/>
</dbReference>
<feature type="domain" description="EAL" evidence="4">
    <location>
        <begin position="335"/>
        <end position="585"/>
    </location>
</feature>
<dbReference type="InterPro" id="IPR000160">
    <property type="entry name" value="GGDEF_dom"/>
</dbReference>
<dbReference type="Gene3D" id="3.30.70.270">
    <property type="match status" value="1"/>
</dbReference>
<evidence type="ECO:0000259" key="4">
    <source>
        <dbReference type="PROSITE" id="PS50883"/>
    </source>
</evidence>
<dbReference type="AlphaFoldDB" id="I4EU62"/>
<evidence type="ECO:0000313" key="7">
    <source>
        <dbReference type="Proteomes" id="UP000006461"/>
    </source>
</evidence>
<evidence type="ECO:0000259" key="3">
    <source>
        <dbReference type="PROSITE" id="PS50113"/>
    </source>
</evidence>
<dbReference type="PANTHER" id="PTHR44757:SF2">
    <property type="entry name" value="BIOFILM ARCHITECTURE MAINTENANCE PROTEIN MBAA"/>
    <property type="match status" value="1"/>
</dbReference>
<feature type="domain" description="GGDEF" evidence="5">
    <location>
        <begin position="194"/>
        <end position="326"/>
    </location>
</feature>
<dbReference type="SUPFAM" id="SSF55785">
    <property type="entry name" value="PYP-like sensor domain (PAS domain)"/>
    <property type="match status" value="1"/>
</dbReference>
<evidence type="ECO:0000313" key="6">
    <source>
        <dbReference type="EMBL" id="CCH86925.1"/>
    </source>
</evidence>
<dbReference type="InterPro" id="IPR000014">
    <property type="entry name" value="PAS"/>
</dbReference>
<dbReference type="Proteomes" id="UP000006461">
    <property type="component" value="Chromosome"/>
</dbReference>
<dbReference type="OMA" id="RQVWIIS"/>
<proteinExistence type="predicted"/>
<dbReference type="NCBIfam" id="TIGR00229">
    <property type="entry name" value="sensory_box"/>
    <property type="match status" value="1"/>
</dbReference>
<dbReference type="PATRIC" id="fig|477641.3.peg.1400"/>
<dbReference type="PROSITE" id="PS50113">
    <property type="entry name" value="PAC"/>
    <property type="match status" value="1"/>
</dbReference>
<dbReference type="CDD" id="cd00130">
    <property type="entry name" value="PAS"/>
    <property type="match status" value="1"/>
</dbReference>
<accession>I4EU62</accession>
<dbReference type="SUPFAM" id="SSF55073">
    <property type="entry name" value="Nucleotide cyclase"/>
    <property type="match status" value="1"/>
</dbReference>
<dbReference type="Pfam" id="PF00990">
    <property type="entry name" value="GGDEF"/>
    <property type="match status" value="1"/>
</dbReference>
<dbReference type="CDD" id="cd01949">
    <property type="entry name" value="GGDEF"/>
    <property type="match status" value="1"/>
</dbReference>
<dbReference type="STRING" id="477641.MODMU_1476"/>
<dbReference type="eggNOG" id="COG5001">
    <property type="taxonomic scope" value="Bacteria"/>
</dbReference>
<dbReference type="SMART" id="SM00086">
    <property type="entry name" value="PAC"/>
    <property type="match status" value="1"/>
</dbReference>
<dbReference type="InterPro" id="IPR043128">
    <property type="entry name" value="Rev_trsase/Diguanyl_cyclase"/>
</dbReference>
<dbReference type="PROSITE" id="PS50112">
    <property type="entry name" value="PAS"/>
    <property type="match status" value="1"/>
</dbReference>
<reference evidence="6 7" key="1">
    <citation type="journal article" date="2012" name="J. Bacteriol.">
        <title>Genome Sequence of Radiation-Resistant Modestobacter marinus Strain BC501, a Representative Actinobacterium That Thrives on Calcareous Stone Surfaces.</title>
        <authorList>
            <person name="Normand P."/>
            <person name="Gury J."/>
            <person name="Pujic P."/>
            <person name="Chouaia B."/>
            <person name="Crotti E."/>
            <person name="Brusetti L."/>
            <person name="Daffonchio D."/>
            <person name="Vacherie B."/>
            <person name="Barbe V."/>
            <person name="Medigue C."/>
            <person name="Calteau A."/>
            <person name="Ghodhbane-Gtari F."/>
            <person name="Essoussi I."/>
            <person name="Nouioui I."/>
            <person name="Abbassi-Ghozzi I."/>
            <person name="Gtari M."/>
        </authorList>
    </citation>
    <scope>NUCLEOTIDE SEQUENCE [LARGE SCALE GENOMIC DNA]</scope>
    <source>
        <strain evidence="7">BC 501</strain>
    </source>
</reference>
<dbReference type="InterPro" id="IPR001610">
    <property type="entry name" value="PAC"/>
</dbReference>
<dbReference type="KEGG" id="mmar:MODMU_1476"/>
<dbReference type="Gene3D" id="3.30.450.20">
    <property type="entry name" value="PAS domain"/>
    <property type="match status" value="1"/>
</dbReference>
<dbReference type="InterPro" id="IPR000700">
    <property type="entry name" value="PAS-assoc_C"/>
</dbReference>
<dbReference type="OrthoDB" id="23692at2"/>
<dbReference type="InterPro" id="IPR001633">
    <property type="entry name" value="EAL_dom"/>
</dbReference>
<feature type="domain" description="PAC" evidence="3">
    <location>
        <begin position="110"/>
        <end position="162"/>
    </location>
</feature>
<feature type="compositionally biased region" description="Acidic residues" evidence="1">
    <location>
        <begin position="671"/>
        <end position="684"/>
    </location>
</feature>
<evidence type="ECO:0000259" key="5">
    <source>
        <dbReference type="PROSITE" id="PS50887"/>
    </source>
</evidence>
<dbReference type="NCBIfam" id="TIGR00254">
    <property type="entry name" value="GGDEF"/>
    <property type="match status" value="1"/>
</dbReference>
<dbReference type="PROSITE" id="PS50887">
    <property type="entry name" value="GGDEF"/>
    <property type="match status" value="1"/>
</dbReference>
<dbReference type="Gene3D" id="3.20.20.450">
    <property type="entry name" value="EAL domain"/>
    <property type="match status" value="1"/>
</dbReference>
<dbReference type="InterPro" id="IPR035919">
    <property type="entry name" value="EAL_sf"/>
</dbReference>
<sequence length="777" mass="83648">MTLSAPESSGASGPTGAAGQRLRAADVLLADRGQLFRALFLAAPIAKAVVSPDGHLLVANRAMCELTGRTSGALVGRHLDLLTHPDDVPVGDRATEHVPGTPLLDPQLEVVGERRLRRADGESIWVHQSQELVHRSNGEPQFVVVAMVDVTDRRRVEEDLVRRAYTDALTGLPNRRALTERLQRALAVSRRRGTSVGLLHLDLDRFTAVNDSLGHEGGDQLLCQVADRLRWSTRVEDTAVRFGADEFLVLAEEVEDVEALRTLADRLLSVLDEPFHVLDREITLSASVGMTLGSDLAPEALLRQAHSALARAKASGGRGRVEVHDDAVGEGYVDQLQLETDLRHALEAGELRLFYQPIVALSDEHLLGYEALIRWQHPTRGLLPPGAFLSAAEDNRLTSRLGAWVLHQACWDAAGWDADLRVHVNISARHLAEPGFSELVADALAESGLAPERLELEITESTALFAADATLHAVDTVTETGVTLALDDFGTGYSAITALHRLPIHTLKIDRSFVADVVAEPATAALVQGLLQLGQGMGLQVIAEGIEDGEQARWLREHGCSMAQGYAFGRPAPLPARELEELPDLDTDRPAAVAGTADVAPVPVSELHDPTEDEWGPEADTGPSLRSAAVPQLDAFVLPATTVLPASPADTGELPEVEDVEIEDVEVVEAEPAEDAPAEASEAETVERAAEPAPEPGFDPGVFRPSRAFLELRELLRANGAADIAGVPEPREPVAFGDLRSLTDDPTDFSGLRPWLESFQQRLGPRTGDVPQVGDRT</sequence>
<protein>
    <submittedName>
        <fullName evidence="6">PAS domain S-box/diguanylate cyclase (GGDEF) (Modular protein)</fullName>
    </submittedName>
</protein>
<organism evidence="6 7">
    <name type="scientific">Modestobacter italicus (strain DSM 44449 / CECT 9708 / BC 501)</name>
    <dbReference type="NCBI Taxonomy" id="2732864"/>
    <lineage>
        <taxon>Bacteria</taxon>
        <taxon>Bacillati</taxon>
        <taxon>Actinomycetota</taxon>
        <taxon>Actinomycetes</taxon>
        <taxon>Geodermatophilales</taxon>
        <taxon>Geodermatophilaceae</taxon>
        <taxon>Modestobacter</taxon>
    </lineage>
</organism>
<dbReference type="HOGENOM" id="CLU_000445_70_50_11"/>
<dbReference type="InterPro" id="IPR035965">
    <property type="entry name" value="PAS-like_dom_sf"/>
</dbReference>
<keyword evidence="7" id="KW-1185">Reference proteome</keyword>
<dbReference type="SUPFAM" id="SSF141868">
    <property type="entry name" value="EAL domain-like"/>
    <property type="match status" value="1"/>
</dbReference>
<feature type="region of interest" description="Disordered" evidence="1">
    <location>
        <begin position="671"/>
        <end position="702"/>
    </location>
</feature>
<dbReference type="Pfam" id="PF00563">
    <property type="entry name" value="EAL"/>
    <property type="match status" value="1"/>
</dbReference>
<dbReference type="InterPro" id="IPR029787">
    <property type="entry name" value="Nucleotide_cyclase"/>
</dbReference>
<dbReference type="PROSITE" id="PS50883">
    <property type="entry name" value="EAL"/>
    <property type="match status" value="1"/>
</dbReference>
<name>I4EU62_MODI5</name>
<dbReference type="SMART" id="SM00091">
    <property type="entry name" value="PAS"/>
    <property type="match status" value="1"/>
</dbReference>
<evidence type="ECO:0000256" key="1">
    <source>
        <dbReference type="SAM" id="MobiDB-lite"/>
    </source>
</evidence>
<dbReference type="CDD" id="cd01948">
    <property type="entry name" value="EAL"/>
    <property type="match status" value="1"/>
</dbReference>
<evidence type="ECO:0000259" key="2">
    <source>
        <dbReference type="PROSITE" id="PS50112"/>
    </source>
</evidence>
<feature type="region of interest" description="Disordered" evidence="1">
    <location>
        <begin position="602"/>
        <end position="625"/>
    </location>
</feature>
<feature type="domain" description="PAS" evidence="2">
    <location>
        <begin position="32"/>
        <end position="87"/>
    </location>
</feature>
<dbReference type="SMART" id="SM00267">
    <property type="entry name" value="GGDEF"/>
    <property type="match status" value="1"/>
</dbReference>
<dbReference type="EMBL" id="FO203431">
    <property type="protein sequence ID" value="CCH86925.1"/>
    <property type="molecule type" value="Genomic_DNA"/>
</dbReference>
<dbReference type="InterPro" id="IPR052155">
    <property type="entry name" value="Biofilm_reg_signaling"/>
</dbReference>